<dbReference type="InterPro" id="IPR034257">
    <property type="entry name" value="Acinus_RRM"/>
</dbReference>
<organism evidence="3 4">
    <name type="scientific">Phyllosticta citrichinensis</name>
    <dbReference type="NCBI Taxonomy" id="1130410"/>
    <lineage>
        <taxon>Eukaryota</taxon>
        <taxon>Fungi</taxon>
        <taxon>Dikarya</taxon>
        <taxon>Ascomycota</taxon>
        <taxon>Pezizomycotina</taxon>
        <taxon>Dothideomycetes</taxon>
        <taxon>Dothideomycetes incertae sedis</taxon>
        <taxon>Botryosphaeriales</taxon>
        <taxon>Phyllostictaceae</taxon>
        <taxon>Phyllosticta</taxon>
    </lineage>
</organism>
<keyword evidence="4" id="KW-1185">Reference proteome</keyword>
<feature type="compositionally biased region" description="Gly residues" evidence="1">
    <location>
        <begin position="646"/>
        <end position="663"/>
    </location>
</feature>
<dbReference type="InterPro" id="IPR036361">
    <property type="entry name" value="SAP_dom_sf"/>
</dbReference>
<feature type="region of interest" description="Disordered" evidence="1">
    <location>
        <begin position="38"/>
        <end position="361"/>
    </location>
</feature>
<dbReference type="Gene3D" id="1.10.720.30">
    <property type="entry name" value="SAP domain"/>
    <property type="match status" value="1"/>
</dbReference>
<feature type="compositionally biased region" description="Basic and acidic residues" evidence="1">
    <location>
        <begin position="215"/>
        <end position="237"/>
    </location>
</feature>
<gene>
    <name evidence="3" type="ORF">IWX90DRAFT_151916</name>
</gene>
<dbReference type="EMBL" id="JBBWUH010000003">
    <property type="protein sequence ID" value="KAK8173703.1"/>
    <property type="molecule type" value="Genomic_DNA"/>
</dbReference>
<accession>A0ABR1Y007</accession>
<feature type="region of interest" description="Disordered" evidence="1">
    <location>
        <begin position="508"/>
        <end position="553"/>
    </location>
</feature>
<proteinExistence type="predicted"/>
<evidence type="ECO:0000313" key="4">
    <source>
        <dbReference type="Proteomes" id="UP001456524"/>
    </source>
</evidence>
<comment type="caution">
    <text evidence="3">The sequence shown here is derived from an EMBL/GenBank/DDBJ whole genome shotgun (WGS) entry which is preliminary data.</text>
</comment>
<dbReference type="Proteomes" id="UP001456524">
    <property type="component" value="Unassembled WGS sequence"/>
</dbReference>
<dbReference type="InterPro" id="IPR003034">
    <property type="entry name" value="SAP_dom"/>
</dbReference>
<name>A0ABR1Y007_9PEZI</name>
<dbReference type="PANTHER" id="PTHR47031:SF3">
    <property type="entry name" value="SAP DOMAIN-CONTAINING PROTEIN"/>
    <property type="match status" value="1"/>
</dbReference>
<dbReference type="Pfam" id="PF02037">
    <property type="entry name" value="SAP"/>
    <property type="match status" value="1"/>
</dbReference>
<dbReference type="CDD" id="cd12432">
    <property type="entry name" value="RRM_ACINU"/>
    <property type="match status" value="1"/>
</dbReference>
<feature type="compositionally biased region" description="Basic and acidic residues" evidence="1">
    <location>
        <begin position="82"/>
        <end position="101"/>
    </location>
</feature>
<reference evidence="3 4" key="1">
    <citation type="journal article" date="2022" name="G3 (Bethesda)">
        <title>Enemy or ally: a genomic approach to elucidate the lifestyle of Phyllosticta citrichinaensis.</title>
        <authorList>
            <person name="Buijs V.A."/>
            <person name="Groenewald J.Z."/>
            <person name="Haridas S."/>
            <person name="LaButti K.M."/>
            <person name="Lipzen A."/>
            <person name="Martin F.M."/>
            <person name="Barry K."/>
            <person name="Grigoriev I.V."/>
            <person name="Crous P.W."/>
            <person name="Seidl M.F."/>
        </authorList>
    </citation>
    <scope>NUCLEOTIDE SEQUENCE [LARGE SCALE GENOMIC DNA]</scope>
    <source>
        <strain evidence="3 4">CBS 129764</strain>
    </source>
</reference>
<feature type="compositionally biased region" description="Basic and acidic residues" evidence="1">
    <location>
        <begin position="253"/>
        <end position="282"/>
    </location>
</feature>
<feature type="region of interest" description="Disordered" evidence="1">
    <location>
        <begin position="627"/>
        <end position="689"/>
    </location>
</feature>
<evidence type="ECO:0000313" key="3">
    <source>
        <dbReference type="EMBL" id="KAK8173703.1"/>
    </source>
</evidence>
<feature type="domain" description="SAP" evidence="2">
    <location>
        <begin position="3"/>
        <end position="39"/>
    </location>
</feature>
<feature type="compositionally biased region" description="Low complexity" evidence="1">
    <location>
        <begin position="518"/>
        <end position="529"/>
    </location>
</feature>
<feature type="compositionally biased region" description="Basic and acidic residues" evidence="1">
    <location>
        <begin position="117"/>
        <end position="129"/>
    </location>
</feature>
<feature type="compositionally biased region" description="Low complexity" evidence="1">
    <location>
        <begin position="153"/>
        <end position="165"/>
    </location>
</feature>
<feature type="compositionally biased region" description="Low complexity" evidence="1">
    <location>
        <begin position="134"/>
        <end position="144"/>
    </location>
</feature>
<feature type="compositionally biased region" description="Basic and acidic residues" evidence="1">
    <location>
        <begin position="289"/>
        <end position="325"/>
    </location>
</feature>
<sequence length="689" mass="73998">MTDYSKLTVNNLKALLKTRSIALTGLTRKALLIERLERDDAENASADPEANAQLDGNDNAEPQSREASSETHPAPDAAPDEEILHQREDGDVEPRADDERTQNQTSPDAPDGATGDKAADSASDGKDDQPTASAETNAPTAVEAPEAEEESQEAPPSAEPPTQQSLSPKLETSRQAEDQASLATKEPSPVASSDLPKVEAKTRKRRSLSPPIDVETTKKKLRLDDEHVPGVHLKEDGSVPEVDMQDAAPAGLGDERASSTENREAAGEASKSRDEGEPKETVSADPDDPEKREATDESAVERIEHAHDDGQNKQHEAASQEEPPRRRSASPKPHRDTRYQSLFPPAGEPISRPSALPEAVEDDDRAISPALHPATRGLYIRDFMRPLQPALLKNHLISIASPPSSSSPDPQVLELFHLDPIRTHVLALFDSITAAARVRSSLHEAVWPPERTRKPLWADFVPDDKVSEWIEREERESGGSSRMGKRWEVVYEPADVDGGMLASHREVGAPSSLQQLLPREPAGAASPPRGGAGRPPPLESPASSTRKAAAAAPLGPATEKSFVALDKLFGSTAAKPKLYFLPVADDLAARRLDELRRCSSHNWRPSDRPGAGAERRYTFDDGDVLTDAGPDAEVGQIRGRGAVRFRGGGGPGGPYGGGGGGGGRGRDRGWGPQTGMGGPPPETFGRRRW</sequence>
<dbReference type="SUPFAM" id="SSF68906">
    <property type="entry name" value="SAP domain"/>
    <property type="match status" value="1"/>
</dbReference>
<evidence type="ECO:0000259" key="2">
    <source>
        <dbReference type="Pfam" id="PF02037"/>
    </source>
</evidence>
<dbReference type="PANTHER" id="PTHR47031">
    <property type="entry name" value="SAP DNA-BINDING DOMAIN-CONTAINING PROTEIN"/>
    <property type="match status" value="1"/>
</dbReference>
<evidence type="ECO:0000256" key="1">
    <source>
        <dbReference type="SAM" id="MobiDB-lite"/>
    </source>
</evidence>
<protein>
    <recommendedName>
        <fullName evidence="2">SAP domain-containing protein</fullName>
    </recommendedName>
</protein>